<sequence>MTFSNTRISLIKTGKKHFLPLLLLADEQESMIDRYLDKGDLYAMFGNDGDLIAVAVVTDGTDGVCELKNLAVAPEYQHQGYGRRMVDFLCNRYKDNYNIMQVGTGDSMITIGFYESCGFVVSHIVKDFFIINYDHAIIEDGHRLKDMVYLKKTIG</sequence>
<evidence type="ECO:0000313" key="3">
    <source>
        <dbReference type="Proteomes" id="UP000706891"/>
    </source>
</evidence>
<dbReference type="SUPFAM" id="SSF55729">
    <property type="entry name" value="Acyl-CoA N-acyltransferases (Nat)"/>
    <property type="match status" value="1"/>
</dbReference>
<comment type="caution">
    <text evidence="2">The sequence shown here is derived from an EMBL/GenBank/DDBJ whole genome shotgun (WGS) entry which is preliminary data.</text>
</comment>
<reference evidence="2" key="2">
    <citation type="journal article" date="2021" name="Sci. Rep.">
        <title>The distribution of antibiotic resistance genes in chicken gut microbiota commensals.</title>
        <authorList>
            <person name="Juricova H."/>
            <person name="Matiasovicova J."/>
            <person name="Kubasova T."/>
            <person name="Cejkova D."/>
            <person name="Rychlik I."/>
        </authorList>
    </citation>
    <scope>NUCLEOTIDE SEQUENCE</scope>
    <source>
        <strain evidence="2">An824</strain>
    </source>
</reference>
<dbReference type="PROSITE" id="PS51186">
    <property type="entry name" value="GNAT"/>
    <property type="match status" value="1"/>
</dbReference>
<keyword evidence="3" id="KW-1185">Reference proteome</keyword>
<evidence type="ECO:0000259" key="1">
    <source>
        <dbReference type="PROSITE" id="PS51186"/>
    </source>
</evidence>
<accession>A0A939B6T3</accession>
<dbReference type="GO" id="GO:0016747">
    <property type="term" value="F:acyltransferase activity, transferring groups other than amino-acyl groups"/>
    <property type="evidence" value="ECO:0007669"/>
    <property type="project" value="InterPro"/>
</dbReference>
<dbReference type="InterPro" id="IPR016181">
    <property type="entry name" value="Acyl_CoA_acyltransferase"/>
</dbReference>
<dbReference type="RefSeq" id="WP_205105720.1">
    <property type="nucleotide sequence ID" value="NZ_JACJJG010000101.1"/>
</dbReference>
<dbReference type="AlphaFoldDB" id="A0A939B6T3"/>
<name>A0A939B6T3_9BACT</name>
<dbReference type="EMBL" id="JACJJG010000101">
    <property type="protein sequence ID" value="MBM6674604.1"/>
    <property type="molecule type" value="Genomic_DNA"/>
</dbReference>
<proteinExistence type="predicted"/>
<dbReference type="Pfam" id="PF00583">
    <property type="entry name" value="Acetyltransf_1"/>
    <property type="match status" value="1"/>
</dbReference>
<evidence type="ECO:0000313" key="2">
    <source>
        <dbReference type="EMBL" id="MBM6674604.1"/>
    </source>
</evidence>
<protein>
    <submittedName>
        <fullName evidence="2">GNAT family N-acetyltransferase</fullName>
    </submittedName>
</protein>
<dbReference type="InterPro" id="IPR000182">
    <property type="entry name" value="GNAT_dom"/>
</dbReference>
<dbReference type="Proteomes" id="UP000706891">
    <property type="component" value="Unassembled WGS sequence"/>
</dbReference>
<organism evidence="2 3">
    <name type="scientific">Marseilla massiliensis</name>
    <dbReference type="NCBI Taxonomy" id="1841864"/>
    <lineage>
        <taxon>Bacteria</taxon>
        <taxon>Pseudomonadati</taxon>
        <taxon>Bacteroidota</taxon>
        <taxon>Bacteroidia</taxon>
        <taxon>Bacteroidales</taxon>
        <taxon>Prevotellaceae</taxon>
        <taxon>Marseilla</taxon>
    </lineage>
</organism>
<gene>
    <name evidence="2" type="ORF">H6A34_12055</name>
</gene>
<dbReference type="CDD" id="cd04301">
    <property type="entry name" value="NAT_SF"/>
    <property type="match status" value="1"/>
</dbReference>
<reference evidence="2" key="1">
    <citation type="submission" date="2020-08" db="EMBL/GenBank/DDBJ databases">
        <authorList>
            <person name="Cejkova D."/>
            <person name="Kubasova T."/>
            <person name="Jahodarova E."/>
            <person name="Rychlik I."/>
        </authorList>
    </citation>
    <scope>NUCLEOTIDE SEQUENCE</scope>
    <source>
        <strain evidence="2">An824</strain>
    </source>
</reference>
<dbReference type="Gene3D" id="3.40.630.30">
    <property type="match status" value="1"/>
</dbReference>
<feature type="domain" description="N-acetyltransferase" evidence="1">
    <location>
        <begin position="6"/>
        <end position="155"/>
    </location>
</feature>